<comment type="caution">
    <text evidence="2">The sequence shown here is derived from an EMBL/GenBank/DDBJ whole genome shotgun (WGS) entry which is preliminary data.</text>
</comment>
<dbReference type="Proteomes" id="UP000224915">
    <property type="component" value="Unassembled WGS sequence"/>
</dbReference>
<accession>A0A2A9D4I9</accession>
<dbReference type="Pfam" id="PF12697">
    <property type="entry name" value="Abhydrolase_6"/>
    <property type="match status" value="1"/>
</dbReference>
<dbReference type="PANTHER" id="PTHR43798">
    <property type="entry name" value="MONOACYLGLYCEROL LIPASE"/>
    <property type="match status" value="1"/>
</dbReference>
<evidence type="ECO:0000313" key="3">
    <source>
        <dbReference type="Proteomes" id="UP000224915"/>
    </source>
</evidence>
<dbReference type="InterPro" id="IPR029058">
    <property type="entry name" value="AB_hydrolase_fold"/>
</dbReference>
<dbReference type="AlphaFoldDB" id="A0A2A9D4I9"/>
<reference evidence="2 3" key="1">
    <citation type="submission" date="2017-10" db="EMBL/GenBank/DDBJ databases">
        <title>Sequencing the genomes of 1000 actinobacteria strains.</title>
        <authorList>
            <person name="Klenk H.-P."/>
        </authorList>
    </citation>
    <scope>NUCLEOTIDE SEQUENCE [LARGE SCALE GENOMIC DNA]</scope>
    <source>
        <strain evidence="2 3">DSM 21801</strain>
    </source>
</reference>
<feature type="domain" description="AB hydrolase-1" evidence="1">
    <location>
        <begin position="15"/>
        <end position="211"/>
    </location>
</feature>
<protein>
    <submittedName>
        <fullName evidence="2">Pimeloyl-ACP methyl ester carboxylesterase</fullName>
    </submittedName>
</protein>
<evidence type="ECO:0000259" key="1">
    <source>
        <dbReference type="Pfam" id="PF12697"/>
    </source>
</evidence>
<dbReference type="InterPro" id="IPR050266">
    <property type="entry name" value="AB_hydrolase_sf"/>
</dbReference>
<gene>
    <name evidence="2" type="ORF">ATL40_2928</name>
</gene>
<dbReference type="SUPFAM" id="SSF53474">
    <property type="entry name" value="alpha/beta-Hydrolases"/>
    <property type="match status" value="1"/>
</dbReference>
<sequence>MPGETTVLEETTTPVVFVHGTRSSSSIWEEQMAVLRGRGVHCQAVDLPGHGSRLTERLTMAGAVATIRDAVEAAPAPPLLVGLSLGGYSAIAYADRYPDSISGLMLSGCSTVPRRWAMDSYRRASGLVARLRRGGASTWGVVTDMLREVSAVSPLPTLRSLTVPVWFVNGRRDPLRLDERRFRAAMGNSRFHVLGNAGHDVHLHAPEAFNRLLVGALRTVDRIARGPLGGGSAA</sequence>
<dbReference type="GO" id="GO:0003824">
    <property type="term" value="F:catalytic activity"/>
    <property type="evidence" value="ECO:0007669"/>
    <property type="project" value="UniProtKB-ARBA"/>
</dbReference>
<organism evidence="2 3">
    <name type="scientific">Serinibacter salmoneus</name>
    <dbReference type="NCBI Taxonomy" id="556530"/>
    <lineage>
        <taxon>Bacteria</taxon>
        <taxon>Bacillati</taxon>
        <taxon>Actinomycetota</taxon>
        <taxon>Actinomycetes</taxon>
        <taxon>Micrococcales</taxon>
        <taxon>Beutenbergiaceae</taxon>
        <taxon>Serinibacter</taxon>
    </lineage>
</organism>
<name>A0A2A9D4I9_9MICO</name>
<dbReference type="InterPro" id="IPR000073">
    <property type="entry name" value="AB_hydrolase_1"/>
</dbReference>
<evidence type="ECO:0000313" key="2">
    <source>
        <dbReference type="EMBL" id="PFG21301.1"/>
    </source>
</evidence>
<dbReference type="Gene3D" id="3.40.50.1820">
    <property type="entry name" value="alpha/beta hydrolase"/>
    <property type="match status" value="1"/>
</dbReference>
<dbReference type="EMBL" id="PDJD01000001">
    <property type="protein sequence ID" value="PFG21301.1"/>
    <property type="molecule type" value="Genomic_DNA"/>
</dbReference>
<keyword evidence="3" id="KW-1185">Reference proteome</keyword>
<proteinExistence type="predicted"/>